<gene>
    <name evidence="2" type="ORF">E5983_02070</name>
</gene>
<dbReference type="AlphaFoldDB" id="A0A7X3G785"/>
<dbReference type="EMBL" id="WSRS01000010">
    <property type="protein sequence ID" value="MVX58438.1"/>
    <property type="molecule type" value="Genomic_DNA"/>
</dbReference>
<protein>
    <submittedName>
        <fullName evidence="2">Inositol monophosphatase family protein</fullName>
    </submittedName>
</protein>
<dbReference type="GO" id="GO:0006020">
    <property type="term" value="P:inositol metabolic process"/>
    <property type="evidence" value="ECO:0007669"/>
    <property type="project" value="TreeGrafter"/>
</dbReference>
<dbReference type="GO" id="GO:0046872">
    <property type="term" value="F:metal ion binding"/>
    <property type="evidence" value="ECO:0007669"/>
    <property type="project" value="UniProtKB-KW"/>
</dbReference>
<feature type="binding site" evidence="1">
    <location>
        <position position="90"/>
    </location>
    <ligand>
        <name>Mg(2+)</name>
        <dbReference type="ChEBI" id="CHEBI:18420"/>
        <label>2</label>
    </ligand>
</feature>
<feature type="binding site" evidence="1">
    <location>
        <position position="91"/>
    </location>
    <ligand>
        <name>Mg(2+)</name>
        <dbReference type="ChEBI" id="CHEBI:18420"/>
        <label>1</label>
        <note>catalytic</note>
    </ligand>
</feature>
<dbReference type="GO" id="GO:0008934">
    <property type="term" value="F:inositol monophosphate 1-phosphatase activity"/>
    <property type="evidence" value="ECO:0007669"/>
    <property type="project" value="TreeGrafter"/>
</dbReference>
<evidence type="ECO:0000256" key="1">
    <source>
        <dbReference type="PIRSR" id="PIRSR600760-2"/>
    </source>
</evidence>
<dbReference type="CDD" id="cd01637">
    <property type="entry name" value="IMPase_like"/>
    <property type="match status" value="1"/>
</dbReference>
<comment type="caution">
    <text evidence="2">The sequence shown here is derived from an EMBL/GenBank/DDBJ whole genome shotgun (WGS) entry which is preliminary data.</text>
</comment>
<reference evidence="2 3" key="1">
    <citation type="submission" date="2019-12" db="EMBL/GenBank/DDBJ databases">
        <title>Microbes associate with the intestines of laboratory mice.</title>
        <authorList>
            <person name="Navarre W."/>
            <person name="Wong E."/>
        </authorList>
    </citation>
    <scope>NUCLEOTIDE SEQUENCE [LARGE SCALE GENOMIC DNA]</scope>
    <source>
        <strain evidence="2 3">NM51_B2-22</strain>
    </source>
</reference>
<dbReference type="Proteomes" id="UP000461595">
    <property type="component" value="Unassembled WGS sequence"/>
</dbReference>
<dbReference type="PANTHER" id="PTHR20854:SF4">
    <property type="entry name" value="INOSITOL-1-MONOPHOSPHATASE-RELATED"/>
    <property type="match status" value="1"/>
</dbReference>
<dbReference type="PRINTS" id="PR00377">
    <property type="entry name" value="IMPHPHTASES"/>
</dbReference>
<feature type="binding site" evidence="1">
    <location>
        <position position="211"/>
    </location>
    <ligand>
        <name>Mg(2+)</name>
        <dbReference type="ChEBI" id="CHEBI:18420"/>
        <label>1</label>
        <note>catalytic</note>
    </ligand>
</feature>
<feature type="binding site" evidence="1">
    <location>
        <position position="88"/>
    </location>
    <ligand>
        <name>Mg(2+)</name>
        <dbReference type="ChEBI" id="CHEBI:18420"/>
        <label>1</label>
        <note>catalytic</note>
    </ligand>
</feature>
<evidence type="ECO:0000313" key="2">
    <source>
        <dbReference type="EMBL" id="MVX58438.1"/>
    </source>
</evidence>
<dbReference type="Gene3D" id="3.40.190.80">
    <property type="match status" value="1"/>
</dbReference>
<dbReference type="Gene3D" id="3.30.540.10">
    <property type="entry name" value="Fructose-1,6-Bisphosphatase, subunit A, domain 1"/>
    <property type="match status" value="1"/>
</dbReference>
<dbReference type="InterPro" id="IPR000760">
    <property type="entry name" value="Inositol_monophosphatase-like"/>
</dbReference>
<dbReference type="RefSeq" id="WP_160332263.1">
    <property type="nucleotide sequence ID" value="NZ_WSRS01000010.1"/>
</dbReference>
<dbReference type="SUPFAM" id="SSF56655">
    <property type="entry name" value="Carbohydrate phosphatase"/>
    <property type="match status" value="1"/>
</dbReference>
<sequence>MAEFDFKSRYKLALDLLEEAGIMLREALEQPLEVSCKQDPTDLVTNLDYRVQDFLVSKLSQVFPEDTFLAEELTDQPDARSGAVWILDPIDGTNNLVAQRENFAIMLAFFRDGQPGFAFIYDVMGRVLLAGGGVLPVTCNGKAFTAPAACVQVERSLVSGNAAMLRDNTFGLADIARDSLGVRVYGSAGISFLKVLQGKLLTYASYLQPWDYAAAYVLAPALGYRFLEAQGQAICFQGKQPVFLIPAHLEDYFLEKIRGGSSHAFSGRI</sequence>
<accession>A0A7X3G785</accession>
<dbReference type="PANTHER" id="PTHR20854">
    <property type="entry name" value="INOSITOL MONOPHOSPHATASE"/>
    <property type="match status" value="1"/>
</dbReference>
<name>A0A7X3G785_9STRE</name>
<keyword evidence="1" id="KW-0460">Magnesium</keyword>
<proteinExistence type="predicted"/>
<dbReference type="Pfam" id="PF00459">
    <property type="entry name" value="Inositol_P"/>
    <property type="match status" value="1"/>
</dbReference>
<evidence type="ECO:0000313" key="3">
    <source>
        <dbReference type="Proteomes" id="UP000461595"/>
    </source>
</evidence>
<dbReference type="GO" id="GO:0007165">
    <property type="term" value="P:signal transduction"/>
    <property type="evidence" value="ECO:0007669"/>
    <property type="project" value="TreeGrafter"/>
</dbReference>
<organism evidence="2 3">
    <name type="scientific">Streptococcus danieliae</name>
    <dbReference type="NCBI Taxonomy" id="747656"/>
    <lineage>
        <taxon>Bacteria</taxon>
        <taxon>Bacillati</taxon>
        <taxon>Bacillota</taxon>
        <taxon>Bacilli</taxon>
        <taxon>Lactobacillales</taxon>
        <taxon>Streptococcaceae</taxon>
        <taxon>Streptococcus</taxon>
    </lineage>
</organism>
<keyword evidence="1" id="KW-0479">Metal-binding</keyword>
<dbReference type="OrthoDB" id="9772456at2"/>
<feature type="binding site" evidence="1">
    <location>
        <position position="71"/>
    </location>
    <ligand>
        <name>Mg(2+)</name>
        <dbReference type="ChEBI" id="CHEBI:18420"/>
        <label>1</label>
        <note>catalytic</note>
    </ligand>
</feature>
<comment type="cofactor">
    <cofactor evidence="1">
        <name>Mg(2+)</name>
        <dbReference type="ChEBI" id="CHEBI:18420"/>
    </cofactor>
</comment>